<name>A0ABN8D0L9_9STRA</name>
<reference evidence="2 3" key="1">
    <citation type="submission" date="2021-11" db="EMBL/GenBank/DDBJ databases">
        <authorList>
            <person name="Islam A."/>
            <person name="Islam S."/>
            <person name="Flora M.S."/>
            <person name="Rahman M."/>
            <person name="Ziaur R.M."/>
            <person name="Epstein J.H."/>
            <person name="Hassan M."/>
            <person name="Klassen M."/>
            <person name="Woodard K."/>
            <person name="Webb A."/>
            <person name="Webby R.J."/>
            <person name="El Zowalaty M.E."/>
        </authorList>
    </citation>
    <scope>NUCLEOTIDE SEQUENCE [LARGE SCALE GENOMIC DNA]</scope>
    <source>
        <strain evidence="2">Pbs1</strain>
    </source>
</reference>
<sequence length="578" mass="63462">MLRTRLAFCLLLVYAHYVVVTHELKVVISSDDFSSSNTTASLSLTTSENVSNPAKTFEPENSLNEPKLSYTLVPEITLNFPIDGTEPPNWVGPSIGDFIDTACYRKKYKQNSRGECPLGYDVKRRKCWAQCPISYPVQCFSECIPQNDDCTLEIMAKITNPGYVVLNIATAGVFGAIYTSFKTAKTGVMCAFSVFNVAEGISRFMRNRRLTTPNGTQEELLGAVFQTDMFLVDLPVAMTACMGYTVPSYAPFADAVVTAAETFVKQLVMNHNMIMSSANAFMSFFRNTTAGKSVKNLDAQSVASLTSMINSGSSCGFNLKRLTDRVIAKIADIRDEDPCATNEDIRTEMIKSSIILQDVPTVTNKCMGELLKKKKPYVAYQTRDTLRKTFGVIVDQLIASSTTDMGKAMARKDYMVATSNLGLLVLSALDPTGIAYMTFNYVQSVCGPTEFIGEIDDGNLRDALGLTIMDEAFLGSEGMWTKKGDGIVKITFTSHDIKDVTVVIHSGGKKFDSVYVCQGETVIWTTTVKALQDKTMYLTRKRPGFLGIPNSNGGSLLLWVPRSSEGGHLEMNVDINVS</sequence>
<evidence type="ECO:0000313" key="2">
    <source>
        <dbReference type="EMBL" id="CAH0518614.1"/>
    </source>
</evidence>
<protein>
    <submittedName>
        <fullName evidence="2">Uncharacterized protein</fullName>
    </submittedName>
</protein>
<gene>
    <name evidence="2" type="ORF">PBS001_LOCUS5178</name>
</gene>
<feature type="chain" id="PRO_5045902735" evidence="1">
    <location>
        <begin position="22"/>
        <end position="578"/>
    </location>
</feature>
<accession>A0ABN8D0L9</accession>
<keyword evidence="1" id="KW-0732">Signal</keyword>
<evidence type="ECO:0000313" key="3">
    <source>
        <dbReference type="Proteomes" id="UP001158986"/>
    </source>
</evidence>
<evidence type="ECO:0000256" key="1">
    <source>
        <dbReference type="SAM" id="SignalP"/>
    </source>
</evidence>
<dbReference type="EMBL" id="CAKLCB010000264">
    <property type="protein sequence ID" value="CAH0518614.1"/>
    <property type="molecule type" value="Genomic_DNA"/>
</dbReference>
<keyword evidence="3" id="KW-1185">Reference proteome</keyword>
<organism evidence="2 3">
    <name type="scientific">Peronospora belbahrii</name>
    <dbReference type="NCBI Taxonomy" id="622444"/>
    <lineage>
        <taxon>Eukaryota</taxon>
        <taxon>Sar</taxon>
        <taxon>Stramenopiles</taxon>
        <taxon>Oomycota</taxon>
        <taxon>Peronosporomycetes</taxon>
        <taxon>Peronosporales</taxon>
        <taxon>Peronosporaceae</taxon>
        <taxon>Peronospora</taxon>
    </lineage>
</organism>
<proteinExistence type="predicted"/>
<feature type="signal peptide" evidence="1">
    <location>
        <begin position="1"/>
        <end position="21"/>
    </location>
</feature>
<comment type="caution">
    <text evidence="2">The sequence shown here is derived from an EMBL/GenBank/DDBJ whole genome shotgun (WGS) entry which is preliminary data.</text>
</comment>
<dbReference type="Proteomes" id="UP001158986">
    <property type="component" value="Unassembled WGS sequence"/>
</dbReference>